<proteinExistence type="predicted"/>
<name>A0A0C9XIY0_9AGAR</name>
<dbReference type="EMBL" id="KN838691">
    <property type="protein sequence ID" value="KIJ97501.1"/>
    <property type="molecule type" value="Genomic_DNA"/>
</dbReference>
<accession>A0A0C9XIY0</accession>
<organism evidence="1 2">
    <name type="scientific">Laccaria amethystina LaAM-08-1</name>
    <dbReference type="NCBI Taxonomy" id="1095629"/>
    <lineage>
        <taxon>Eukaryota</taxon>
        <taxon>Fungi</taxon>
        <taxon>Dikarya</taxon>
        <taxon>Basidiomycota</taxon>
        <taxon>Agaricomycotina</taxon>
        <taxon>Agaricomycetes</taxon>
        <taxon>Agaricomycetidae</taxon>
        <taxon>Agaricales</taxon>
        <taxon>Agaricineae</taxon>
        <taxon>Hydnangiaceae</taxon>
        <taxon>Laccaria</taxon>
    </lineage>
</organism>
<protein>
    <submittedName>
        <fullName evidence="1">Uncharacterized protein</fullName>
    </submittedName>
</protein>
<dbReference type="HOGENOM" id="CLU_1240315_0_0_1"/>
<dbReference type="AlphaFoldDB" id="A0A0C9XIY0"/>
<evidence type="ECO:0000313" key="2">
    <source>
        <dbReference type="Proteomes" id="UP000054477"/>
    </source>
</evidence>
<gene>
    <name evidence="1" type="ORF">K443DRAFT_9844</name>
</gene>
<sequence>MMVESKVDADQISVAQRLSSTIATTVHESRIVEMMRYRKLAVSDRSEDATRSKCHSGRRMMETGDFVKVREYEITLSFSTPFRTLWHRSLITGEARDFPDPRRLHAILFTHTTFFANPNGYFEVNVTMTCLLRGKTITEIATVDRHLLTPSFVSSPQPGNRAQSLPLAIVSFGDLILLLDGTTGIMRLVETGIGSEKWGRVDEEDQMIDENDGENEHQDFLRP</sequence>
<dbReference type="Proteomes" id="UP000054477">
    <property type="component" value="Unassembled WGS sequence"/>
</dbReference>
<reference evidence="2" key="2">
    <citation type="submission" date="2015-01" db="EMBL/GenBank/DDBJ databases">
        <title>Evolutionary Origins and Diversification of the Mycorrhizal Mutualists.</title>
        <authorList>
            <consortium name="DOE Joint Genome Institute"/>
            <consortium name="Mycorrhizal Genomics Consortium"/>
            <person name="Kohler A."/>
            <person name="Kuo A."/>
            <person name="Nagy L.G."/>
            <person name="Floudas D."/>
            <person name="Copeland A."/>
            <person name="Barry K.W."/>
            <person name="Cichocki N."/>
            <person name="Veneault-Fourrey C."/>
            <person name="LaButti K."/>
            <person name="Lindquist E.A."/>
            <person name="Lipzen A."/>
            <person name="Lundell T."/>
            <person name="Morin E."/>
            <person name="Murat C."/>
            <person name="Riley R."/>
            <person name="Ohm R."/>
            <person name="Sun H."/>
            <person name="Tunlid A."/>
            <person name="Henrissat B."/>
            <person name="Grigoriev I.V."/>
            <person name="Hibbett D.S."/>
            <person name="Martin F."/>
        </authorList>
    </citation>
    <scope>NUCLEOTIDE SEQUENCE [LARGE SCALE GENOMIC DNA]</scope>
    <source>
        <strain evidence="2">LaAM-08-1</strain>
    </source>
</reference>
<reference evidence="1 2" key="1">
    <citation type="submission" date="2014-04" db="EMBL/GenBank/DDBJ databases">
        <authorList>
            <consortium name="DOE Joint Genome Institute"/>
            <person name="Kuo A."/>
            <person name="Kohler A."/>
            <person name="Nagy L.G."/>
            <person name="Floudas D."/>
            <person name="Copeland A."/>
            <person name="Barry K.W."/>
            <person name="Cichocki N."/>
            <person name="Veneault-Fourrey C."/>
            <person name="LaButti K."/>
            <person name="Lindquist E.A."/>
            <person name="Lipzen A."/>
            <person name="Lundell T."/>
            <person name="Morin E."/>
            <person name="Murat C."/>
            <person name="Sun H."/>
            <person name="Tunlid A."/>
            <person name="Henrissat B."/>
            <person name="Grigoriev I.V."/>
            <person name="Hibbett D.S."/>
            <person name="Martin F."/>
            <person name="Nordberg H.P."/>
            <person name="Cantor M.N."/>
            <person name="Hua S.X."/>
        </authorList>
    </citation>
    <scope>NUCLEOTIDE SEQUENCE [LARGE SCALE GENOMIC DNA]</scope>
    <source>
        <strain evidence="1 2">LaAM-08-1</strain>
    </source>
</reference>
<evidence type="ECO:0000313" key="1">
    <source>
        <dbReference type="EMBL" id="KIJ97501.1"/>
    </source>
</evidence>
<keyword evidence="2" id="KW-1185">Reference proteome</keyword>